<feature type="region of interest" description="Disordered" evidence="1">
    <location>
        <begin position="1"/>
        <end position="96"/>
    </location>
</feature>
<reference evidence="2" key="1">
    <citation type="submission" date="2023-06" db="EMBL/GenBank/DDBJ databases">
        <authorList>
            <consortium name="Lawrence Berkeley National Laboratory"/>
            <person name="Ahrendt S."/>
            <person name="Sahu N."/>
            <person name="Indic B."/>
            <person name="Wong-Bajracharya J."/>
            <person name="Merenyi Z."/>
            <person name="Ke H.-M."/>
            <person name="Monk M."/>
            <person name="Kocsube S."/>
            <person name="Drula E."/>
            <person name="Lipzen A."/>
            <person name="Balint B."/>
            <person name="Henrissat B."/>
            <person name="Andreopoulos B."/>
            <person name="Martin F.M."/>
            <person name="Harder C.B."/>
            <person name="Rigling D."/>
            <person name="Ford K.L."/>
            <person name="Foster G.D."/>
            <person name="Pangilinan J."/>
            <person name="Papanicolaou A."/>
            <person name="Barry K."/>
            <person name="LaButti K."/>
            <person name="Viragh M."/>
            <person name="Koriabine M."/>
            <person name="Yan M."/>
            <person name="Riley R."/>
            <person name="Champramary S."/>
            <person name="Plett K.L."/>
            <person name="Tsai I.J."/>
            <person name="Slot J."/>
            <person name="Sipos G."/>
            <person name="Plett J."/>
            <person name="Nagy L.G."/>
            <person name="Grigoriev I.V."/>
        </authorList>
    </citation>
    <scope>NUCLEOTIDE SEQUENCE</scope>
    <source>
        <strain evidence="2">HWK02</strain>
    </source>
</reference>
<feature type="compositionally biased region" description="Basic and acidic residues" evidence="1">
    <location>
        <begin position="186"/>
        <end position="207"/>
    </location>
</feature>
<evidence type="ECO:0000313" key="3">
    <source>
        <dbReference type="Proteomes" id="UP001175228"/>
    </source>
</evidence>
<accession>A0AA39QCC7</accession>
<proteinExistence type="predicted"/>
<keyword evidence="3" id="KW-1185">Reference proteome</keyword>
<feature type="compositionally biased region" description="Basic and acidic residues" evidence="1">
    <location>
        <begin position="71"/>
        <end position="92"/>
    </location>
</feature>
<evidence type="ECO:0000313" key="2">
    <source>
        <dbReference type="EMBL" id="KAK0499475.1"/>
    </source>
</evidence>
<name>A0AA39QCC7_9AGAR</name>
<feature type="region of interest" description="Disordered" evidence="1">
    <location>
        <begin position="186"/>
        <end position="233"/>
    </location>
</feature>
<gene>
    <name evidence="2" type="ORF">EDD18DRAFT_1070022</name>
</gene>
<organism evidence="2 3">
    <name type="scientific">Armillaria luteobubalina</name>
    <dbReference type="NCBI Taxonomy" id="153913"/>
    <lineage>
        <taxon>Eukaryota</taxon>
        <taxon>Fungi</taxon>
        <taxon>Dikarya</taxon>
        <taxon>Basidiomycota</taxon>
        <taxon>Agaricomycotina</taxon>
        <taxon>Agaricomycetes</taxon>
        <taxon>Agaricomycetidae</taxon>
        <taxon>Agaricales</taxon>
        <taxon>Marasmiineae</taxon>
        <taxon>Physalacriaceae</taxon>
        <taxon>Armillaria</taxon>
    </lineage>
</organism>
<dbReference type="Proteomes" id="UP001175228">
    <property type="component" value="Unassembled WGS sequence"/>
</dbReference>
<comment type="caution">
    <text evidence="2">The sequence shown here is derived from an EMBL/GenBank/DDBJ whole genome shotgun (WGS) entry which is preliminary data.</text>
</comment>
<protein>
    <submittedName>
        <fullName evidence="2">Uncharacterized protein</fullName>
    </submittedName>
</protein>
<feature type="compositionally biased region" description="Basic and acidic residues" evidence="1">
    <location>
        <begin position="17"/>
        <end position="28"/>
    </location>
</feature>
<evidence type="ECO:0000256" key="1">
    <source>
        <dbReference type="SAM" id="MobiDB-lite"/>
    </source>
</evidence>
<dbReference type="AlphaFoldDB" id="A0AA39QCC7"/>
<dbReference type="EMBL" id="JAUEPU010000009">
    <property type="protein sequence ID" value="KAK0499475.1"/>
    <property type="molecule type" value="Genomic_DNA"/>
</dbReference>
<sequence length="344" mass="39404">MPPRRRTTVYDLSSLRVHTDGTRVEQTIRNRRPVSHKNTAQDPLGNWTARDAAGQWQVKRRRRNSSSSEPDEGKGRQKALESGEEEHAIVKKRETKRAEKRRKFVEDFSFLDEMTPSFRIFQRLHPYVLSLLLRSKPTFMFLLLEDLLKCVHHFASAYYSERSQLLNASKLYRLDRKAREMKRLAKANRAEANDDRDPLDEDGHLQDTEQPVADEEPDDKEARPRRRGQKPKTLIGVSRRDMYKLMDGTALMAIGEELLPQPISGLLSFEGILLQEHVAHLLEPDVPADWYGEVDGDEMEARTAVGEENMIGENSEEADENEVADEITRISPASQATEINSDVG</sequence>